<dbReference type="GO" id="GO:0006304">
    <property type="term" value="P:DNA modification"/>
    <property type="evidence" value="ECO:0007669"/>
    <property type="project" value="InterPro"/>
</dbReference>
<reference evidence="2" key="1">
    <citation type="submission" date="2016-10" db="EMBL/GenBank/DDBJ databases">
        <authorList>
            <person name="Varghese N."/>
            <person name="Submissions S."/>
        </authorList>
    </citation>
    <scope>NUCLEOTIDE SEQUENCE [LARGE SCALE GENOMIC DNA]</scope>
    <source>
        <strain evidence="2">SP</strain>
    </source>
</reference>
<keyword evidence="2" id="KW-1185">Reference proteome</keyword>
<dbReference type="EMBL" id="FNPI01000007">
    <property type="protein sequence ID" value="SDZ20438.1"/>
    <property type="molecule type" value="Genomic_DNA"/>
</dbReference>
<dbReference type="AlphaFoldDB" id="A0A1H3R5D7"/>
<organism evidence="1 2">
    <name type="scientific">Evansella caseinilytica</name>
    <dbReference type="NCBI Taxonomy" id="1503961"/>
    <lineage>
        <taxon>Bacteria</taxon>
        <taxon>Bacillati</taxon>
        <taxon>Bacillota</taxon>
        <taxon>Bacilli</taxon>
        <taxon>Bacillales</taxon>
        <taxon>Bacillaceae</taxon>
        <taxon>Evansella</taxon>
    </lineage>
</organism>
<proteinExistence type="predicted"/>
<evidence type="ECO:0000313" key="2">
    <source>
        <dbReference type="Proteomes" id="UP000198935"/>
    </source>
</evidence>
<name>A0A1H3R5D7_9BACI</name>
<gene>
    <name evidence="1" type="ORF">SAMN05421736_107186</name>
</gene>
<protein>
    <submittedName>
        <fullName evidence="1">Type I restriction enzyme, R subunit</fullName>
    </submittedName>
</protein>
<dbReference type="GO" id="GO:0003824">
    <property type="term" value="F:catalytic activity"/>
    <property type="evidence" value="ECO:0007669"/>
    <property type="project" value="InterPro"/>
</dbReference>
<accession>A0A1H3R5D7</accession>
<dbReference type="GO" id="GO:0003677">
    <property type="term" value="F:DNA binding"/>
    <property type="evidence" value="ECO:0007669"/>
    <property type="project" value="InterPro"/>
</dbReference>
<dbReference type="OrthoDB" id="9802848at2"/>
<evidence type="ECO:0000313" key="1">
    <source>
        <dbReference type="EMBL" id="SDZ20438.1"/>
    </source>
</evidence>
<sequence>MGGDLGRWYLIKFIEKDTQKMYFTNFKDQVFEVKESGPTFHANDLQNCKKKVYHYLQEHRDELPIHKQRNNKQLTAQELRSLETILWNELGAKEDYEKNFGDTPVTRLVRQIVEILSWMIFLL</sequence>
<dbReference type="STRING" id="1503961.SAMN05421736_107186"/>
<dbReference type="Proteomes" id="UP000198935">
    <property type="component" value="Unassembled WGS sequence"/>
</dbReference>